<dbReference type="Pfam" id="PF06013">
    <property type="entry name" value="WXG100"/>
    <property type="match status" value="1"/>
</dbReference>
<organism evidence="2 3">
    <name type="scientific">Paenibacillus mucilaginosus 3016</name>
    <dbReference type="NCBI Taxonomy" id="1116391"/>
    <lineage>
        <taxon>Bacteria</taxon>
        <taxon>Bacillati</taxon>
        <taxon>Bacillota</taxon>
        <taxon>Bacilli</taxon>
        <taxon>Bacillales</taxon>
        <taxon>Paenibacillaceae</taxon>
        <taxon>Paenibacillus</taxon>
    </lineage>
</organism>
<accession>H6NNJ6</accession>
<protein>
    <recommendedName>
        <fullName evidence="4">ESAT-6-like protein</fullName>
    </recommendedName>
</protein>
<dbReference type="InterPro" id="IPR010310">
    <property type="entry name" value="T7SS_ESAT-6-like"/>
</dbReference>
<dbReference type="SUPFAM" id="SSF140453">
    <property type="entry name" value="EsxAB dimer-like"/>
    <property type="match status" value="1"/>
</dbReference>
<feature type="coiled-coil region" evidence="1">
    <location>
        <begin position="60"/>
        <end position="87"/>
    </location>
</feature>
<keyword evidence="1" id="KW-0175">Coiled coil</keyword>
<evidence type="ECO:0008006" key="4">
    <source>
        <dbReference type="Google" id="ProtNLM"/>
    </source>
</evidence>
<evidence type="ECO:0000313" key="2">
    <source>
        <dbReference type="EMBL" id="AFC33317.1"/>
    </source>
</evidence>
<reference evidence="2 3" key="1">
    <citation type="journal article" date="2012" name="J. Bacteriol.">
        <title>Complete Genome Sequence of Paenibacillus mucilaginosus 3016, a Bacterium Functional as Microbial Fertilizer.</title>
        <authorList>
            <person name="Ma M."/>
            <person name="Wang Z."/>
            <person name="Li L."/>
            <person name="Jiang X."/>
            <person name="Guan D."/>
            <person name="Cao F."/>
            <person name="Chen H."/>
            <person name="Wang X."/>
            <person name="Shen D."/>
            <person name="Du B."/>
            <person name="Li J."/>
        </authorList>
    </citation>
    <scope>NUCLEOTIDE SEQUENCE [LARGE SCALE GENOMIC DNA]</scope>
    <source>
        <strain evidence="2 3">3016</strain>
    </source>
</reference>
<dbReference type="EMBL" id="CP003235">
    <property type="protein sequence ID" value="AFC33317.1"/>
    <property type="molecule type" value="Genomic_DNA"/>
</dbReference>
<sequence>MSRIRAELAEIERVSRQMAEGGHQVGQTAQQLRGRIQGMSWQGRAREEFMQRYGQTEGMTRQLAEMMADLSRELQHLAADLRRAEEESLRQSRS</sequence>
<dbReference type="KEGG" id="pmq:PM3016_6709"/>
<dbReference type="Gene3D" id="1.10.287.850">
    <property type="entry name" value="HP0062-like domain"/>
    <property type="match status" value="1"/>
</dbReference>
<dbReference type="AlphaFoldDB" id="H6NNJ6"/>
<gene>
    <name evidence="2" type="ORF">PM3016_6709</name>
</gene>
<evidence type="ECO:0000313" key="3">
    <source>
        <dbReference type="Proteomes" id="UP000007523"/>
    </source>
</evidence>
<dbReference type="RefSeq" id="WP_014372362.1">
    <property type="nucleotide sequence ID" value="NC_016935.1"/>
</dbReference>
<dbReference type="Proteomes" id="UP000007523">
    <property type="component" value="Chromosome"/>
</dbReference>
<name>H6NNJ6_9BACL</name>
<dbReference type="InterPro" id="IPR036689">
    <property type="entry name" value="ESAT-6-like_sf"/>
</dbReference>
<dbReference type="STRING" id="1116391.PM3016_6709"/>
<dbReference type="HOGENOM" id="CLU_2383386_0_0_9"/>
<keyword evidence="3" id="KW-1185">Reference proteome</keyword>
<proteinExistence type="predicted"/>
<evidence type="ECO:0000256" key="1">
    <source>
        <dbReference type="SAM" id="Coils"/>
    </source>
</evidence>